<evidence type="ECO:0000256" key="4">
    <source>
        <dbReference type="PROSITE-ProRule" id="PRU00335"/>
    </source>
</evidence>
<evidence type="ECO:0000313" key="6">
    <source>
        <dbReference type="EMBL" id="GAA2410832.1"/>
    </source>
</evidence>
<dbReference type="Proteomes" id="UP001501231">
    <property type="component" value="Unassembled WGS sequence"/>
</dbReference>
<dbReference type="SUPFAM" id="SSF46689">
    <property type="entry name" value="Homeodomain-like"/>
    <property type="match status" value="1"/>
</dbReference>
<keyword evidence="7" id="KW-1185">Reference proteome</keyword>
<protein>
    <submittedName>
        <fullName evidence="6">TetR family transcriptional regulator</fullName>
    </submittedName>
</protein>
<dbReference type="SUPFAM" id="SSF48498">
    <property type="entry name" value="Tetracyclin repressor-like, C-terminal domain"/>
    <property type="match status" value="1"/>
</dbReference>
<dbReference type="PANTHER" id="PTHR30055">
    <property type="entry name" value="HTH-TYPE TRANSCRIPTIONAL REGULATOR RUTR"/>
    <property type="match status" value="1"/>
</dbReference>
<name>A0ABP5VSI9_9ACTN</name>
<dbReference type="Gene3D" id="1.10.10.60">
    <property type="entry name" value="Homeodomain-like"/>
    <property type="match status" value="1"/>
</dbReference>
<feature type="DNA-binding region" description="H-T-H motif" evidence="4">
    <location>
        <begin position="41"/>
        <end position="60"/>
    </location>
</feature>
<dbReference type="InterPro" id="IPR009057">
    <property type="entry name" value="Homeodomain-like_sf"/>
</dbReference>
<evidence type="ECO:0000259" key="5">
    <source>
        <dbReference type="PROSITE" id="PS50977"/>
    </source>
</evidence>
<dbReference type="InterPro" id="IPR050109">
    <property type="entry name" value="HTH-type_TetR-like_transc_reg"/>
</dbReference>
<reference evidence="7" key="1">
    <citation type="journal article" date="2019" name="Int. J. Syst. Evol. Microbiol.">
        <title>The Global Catalogue of Microorganisms (GCM) 10K type strain sequencing project: providing services to taxonomists for standard genome sequencing and annotation.</title>
        <authorList>
            <consortium name="The Broad Institute Genomics Platform"/>
            <consortium name="The Broad Institute Genome Sequencing Center for Infectious Disease"/>
            <person name="Wu L."/>
            <person name="Ma J."/>
        </authorList>
    </citation>
    <scope>NUCLEOTIDE SEQUENCE [LARGE SCALE GENOMIC DNA]</scope>
    <source>
        <strain evidence="7">JCM 3325</strain>
    </source>
</reference>
<dbReference type="Pfam" id="PF19352">
    <property type="entry name" value="TetR_C_38"/>
    <property type="match status" value="1"/>
</dbReference>
<evidence type="ECO:0000256" key="2">
    <source>
        <dbReference type="ARBA" id="ARBA00023125"/>
    </source>
</evidence>
<keyword evidence="1" id="KW-0805">Transcription regulation</keyword>
<comment type="caution">
    <text evidence="6">The sequence shown here is derived from an EMBL/GenBank/DDBJ whole genome shotgun (WGS) entry which is preliminary data.</text>
</comment>
<proteinExistence type="predicted"/>
<dbReference type="PANTHER" id="PTHR30055:SF234">
    <property type="entry name" value="HTH-TYPE TRANSCRIPTIONAL REGULATOR BETI"/>
    <property type="match status" value="1"/>
</dbReference>
<dbReference type="RefSeq" id="WP_344588373.1">
    <property type="nucleotide sequence ID" value="NZ_BAAARW010000006.1"/>
</dbReference>
<dbReference type="EMBL" id="BAAARW010000006">
    <property type="protein sequence ID" value="GAA2410832.1"/>
    <property type="molecule type" value="Genomic_DNA"/>
</dbReference>
<keyword evidence="2 4" id="KW-0238">DNA-binding</keyword>
<dbReference type="Gene3D" id="1.10.357.10">
    <property type="entry name" value="Tetracycline Repressor, domain 2"/>
    <property type="match status" value="1"/>
</dbReference>
<dbReference type="InterPro" id="IPR011075">
    <property type="entry name" value="TetR_C"/>
</dbReference>
<gene>
    <name evidence="6" type="ORF">GCM10010191_19770</name>
</gene>
<dbReference type="InterPro" id="IPR036271">
    <property type="entry name" value="Tet_transcr_reg_TetR-rel_C_sf"/>
</dbReference>
<accession>A0ABP5VSI9</accession>
<feature type="domain" description="HTH tetR-type" evidence="5">
    <location>
        <begin position="18"/>
        <end position="78"/>
    </location>
</feature>
<evidence type="ECO:0000256" key="3">
    <source>
        <dbReference type="ARBA" id="ARBA00023163"/>
    </source>
</evidence>
<evidence type="ECO:0000256" key="1">
    <source>
        <dbReference type="ARBA" id="ARBA00023015"/>
    </source>
</evidence>
<organism evidence="6 7">
    <name type="scientific">Actinomadura vinacea</name>
    <dbReference type="NCBI Taxonomy" id="115336"/>
    <lineage>
        <taxon>Bacteria</taxon>
        <taxon>Bacillati</taxon>
        <taxon>Actinomycetota</taxon>
        <taxon>Actinomycetes</taxon>
        <taxon>Streptosporangiales</taxon>
        <taxon>Thermomonosporaceae</taxon>
        <taxon>Actinomadura</taxon>
    </lineage>
</organism>
<sequence>MPETVLTADGRIAGRRAKATRRRLLDVLTEMLAASPYRDITVIDVTRRAGTSPATFYQYFPDIEAAVLTIAAEMAQGGKQLRPLVEDQPWTGKSGYETARMLVDGFLDFWRHNEAVLRVVDLATIEGDERFHELRVRMLNNVTNALADVIRELQRRGRVAENVRPEAMAGALVGMLAHNAAHQQGFEAWDITLEDLRESMAQLVFWAVSGRRAPK</sequence>
<evidence type="ECO:0000313" key="7">
    <source>
        <dbReference type="Proteomes" id="UP001501231"/>
    </source>
</evidence>
<dbReference type="PROSITE" id="PS50977">
    <property type="entry name" value="HTH_TETR_2"/>
    <property type="match status" value="1"/>
</dbReference>
<dbReference type="Pfam" id="PF00440">
    <property type="entry name" value="TetR_N"/>
    <property type="match status" value="1"/>
</dbReference>
<dbReference type="InterPro" id="IPR001647">
    <property type="entry name" value="HTH_TetR"/>
</dbReference>
<keyword evidence="3" id="KW-0804">Transcription</keyword>